<evidence type="ECO:0000313" key="4">
    <source>
        <dbReference type="EMBL" id="SDW48693.1"/>
    </source>
</evidence>
<evidence type="ECO:0000256" key="2">
    <source>
        <dbReference type="ARBA" id="ARBA00023315"/>
    </source>
</evidence>
<protein>
    <submittedName>
        <fullName evidence="4">Acetyltransferase (GNAT) family protein</fullName>
    </submittedName>
</protein>
<dbReference type="Proteomes" id="UP000198816">
    <property type="component" value="Unassembled WGS sequence"/>
</dbReference>
<reference evidence="5" key="1">
    <citation type="submission" date="2016-10" db="EMBL/GenBank/DDBJ databases">
        <authorList>
            <person name="Varghese N."/>
            <person name="Submissions S."/>
        </authorList>
    </citation>
    <scope>NUCLEOTIDE SEQUENCE [LARGE SCALE GENOMIC DNA]</scope>
    <source>
        <strain evidence="5">DSM 217</strain>
    </source>
</reference>
<dbReference type="PROSITE" id="PS51186">
    <property type="entry name" value="GNAT"/>
    <property type="match status" value="1"/>
</dbReference>
<dbReference type="PANTHER" id="PTHR43877:SF2">
    <property type="entry name" value="AMINOALKYLPHOSPHONATE N-ACETYLTRANSFERASE-RELATED"/>
    <property type="match status" value="1"/>
</dbReference>
<dbReference type="InterPro" id="IPR000182">
    <property type="entry name" value="GNAT_dom"/>
</dbReference>
<dbReference type="Gene3D" id="3.40.630.30">
    <property type="match status" value="1"/>
</dbReference>
<feature type="domain" description="N-acetyltransferase" evidence="3">
    <location>
        <begin position="8"/>
        <end position="166"/>
    </location>
</feature>
<proteinExistence type="predicted"/>
<dbReference type="InterPro" id="IPR016181">
    <property type="entry name" value="Acyl_CoA_acyltransferase"/>
</dbReference>
<organism evidence="4 5">
    <name type="scientific">Thiocapsa roseopersicina</name>
    <dbReference type="NCBI Taxonomy" id="1058"/>
    <lineage>
        <taxon>Bacteria</taxon>
        <taxon>Pseudomonadati</taxon>
        <taxon>Pseudomonadota</taxon>
        <taxon>Gammaproteobacteria</taxon>
        <taxon>Chromatiales</taxon>
        <taxon>Chromatiaceae</taxon>
        <taxon>Thiocapsa</taxon>
    </lineage>
</organism>
<evidence type="ECO:0000313" key="5">
    <source>
        <dbReference type="Proteomes" id="UP000198816"/>
    </source>
</evidence>
<sequence>MHQQRFSGPIRPADLDRSDDAQAIVTLLNAYAEDAMGAGEPLSEEVQDRLVPALRRVPDHLVLLACDGENAVGLAICFQGFSTFRARPLLNIHDLAVLPSHRRRGVATALLAAIEAEARRRDCCKLTLEVREDNPRAEALYRALGFGAGSAGERSVQYRFMEKRLVSSA</sequence>
<evidence type="ECO:0000256" key="1">
    <source>
        <dbReference type="ARBA" id="ARBA00022679"/>
    </source>
</evidence>
<dbReference type="InterPro" id="IPR050832">
    <property type="entry name" value="Bact_Acetyltransf"/>
</dbReference>
<dbReference type="PANTHER" id="PTHR43877">
    <property type="entry name" value="AMINOALKYLPHOSPHONATE N-ACETYLTRANSFERASE-RELATED-RELATED"/>
    <property type="match status" value="1"/>
</dbReference>
<dbReference type="AlphaFoldDB" id="A0A1H2TXK3"/>
<dbReference type="CDD" id="cd04301">
    <property type="entry name" value="NAT_SF"/>
    <property type="match status" value="1"/>
</dbReference>
<dbReference type="SUPFAM" id="SSF55729">
    <property type="entry name" value="Acyl-CoA N-acyltransferases (Nat)"/>
    <property type="match status" value="1"/>
</dbReference>
<dbReference type="STRING" id="1058.SAMN05421783_104223"/>
<dbReference type="GO" id="GO:0016747">
    <property type="term" value="F:acyltransferase activity, transferring groups other than amino-acyl groups"/>
    <property type="evidence" value="ECO:0007669"/>
    <property type="project" value="InterPro"/>
</dbReference>
<keyword evidence="5" id="KW-1185">Reference proteome</keyword>
<dbReference type="EMBL" id="FNNZ01000004">
    <property type="protein sequence ID" value="SDW48693.1"/>
    <property type="molecule type" value="Genomic_DNA"/>
</dbReference>
<dbReference type="OrthoDB" id="9799601at2"/>
<evidence type="ECO:0000259" key="3">
    <source>
        <dbReference type="PROSITE" id="PS51186"/>
    </source>
</evidence>
<gene>
    <name evidence="4" type="ORF">SAMN05421783_104223</name>
</gene>
<dbReference type="Pfam" id="PF00583">
    <property type="entry name" value="Acetyltransf_1"/>
    <property type="match status" value="1"/>
</dbReference>
<accession>A0A1H2TXK3</accession>
<keyword evidence="1 4" id="KW-0808">Transferase</keyword>
<name>A0A1H2TXK3_THIRO</name>
<keyword evidence="2" id="KW-0012">Acyltransferase</keyword>